<evidence type="ECO:0000313" key="1">
    <source>
        <dbReference type="EMBL" id="MFC4424929.1"/>
    </source>
</evidence>
<evidence type="ECO:0000313" key="2">
    <source>
        <dbReference type="Proteomes" id="UP001595998"/>
    </source>
</evidence>
<name>A0ABV8XH62_9DEIO</name>
<sequence>MLLPQLAIPGIQKVIRSSLKPVFEDARKDGIDLSNPPADFQDWLQNPPGRIGDQLGAVKPNTYNSRATCLSRMYERLKELGAVRHNPLDGLLVAVPGEPELIHVQAITRQFIRRRNPNREWIALQARQPARLRLLVRPHLDQQPGVVIQSPTRSDARVEGVSYLAFWRQLSSEK</sequence>
<dbReference type="Proteomes" id="UP001595998">
    <property type="component" value="Unassembled WGS sequence"/>
</dbReference>
<reference evidence="2" key="1">
    <citation type="journal article" date="2019" name="Int. J. Syst. Evol. Microbiol.">
        <title>The Global Catalogue of Microorganisms (GCM) 10K type strain sequencing project: providing services to taxonomists for standard genome sequencing and annotation.</title>
        <authorList>
            <consortium name="The Broad Institute Genomics Platform"/>
            <consortium name="The Broad Institute Genome Sequencing Center for Infectious Disease"/>
            <person name="Wu L."/>
            <person name="Ma J."/>
        </authorList>
    </citation>
    <scope>NUCLEOTIDE SEQUENCE [LARGE SCALE GENOMIC DNA]</scope>
    <source>
        <strain evidence="2">CCUG 56029</strain>
    </source>
</reference>
<gene>
    <name evidence="1" type="ORF">ACFOZ9_01820</name>
</gene>
<proteinExistence type="predicted"/>
<comment type="caution">
    <text evidence="1">The sequence shown here is derived from an EMBL/GenBank/DDBJ whole genome shotgun (WGS) entry which is preliminary data.</text>
</comment>
<dbReference type="RefSeq" id="WP_380035689.1">
    <property type="nucleotide sequence ID" value="NZ_JBHSEH010000004.1"/>
</dbReference>
<accession>A0ABV8XH62</accession>
<protein>
    <submittedName>
        <fullName evidence="1">Uncharacterized protein</fullName>
    </submittedName>
</protein>
<keyword evidence="2" id="KW-1185">Reference proteome</keyword>
<organism evidence="1 2">
    <name type="scientific">Deinococcus navajonensis</name>
    <dbReference type="NCBI Taxonomy" id="309884"/>
    <lineage>
        <taxon>Bacteria</taxon>
        <taxon>Thermotogati</taxon>
        <taxon>Deinococcota</taxon>
        <taxon>Deinococci</taxon>
        <taxon>Deinococcales</taxon>
        <taxon>Deinococcaceae</taxon>
        <taxon>Deinococcus</taxon>
    </lineage>
</organism>
<dbReference type="EMBL" id="JBHSEH010000004">
    <property type="protein sequence ID" value="MFC4424929.1"/>
    <property type="molecule type" value="Genomic_DNA"/>
</dbReference>